<comment type="caution">
    <text evidence="4">The sequence shown here is derived from an EMBL/GenBank/DDBJ whole genome shotgun (WGS) entry which is preliminary data.</text>
</comment>
<dbReference type="OrthoDB" id="9772736at2"/>
<dbReference type="Proteomes" id="UP000297014">
    <property type="component" value="Unassembled WGS sequence"/>
</dbReference>
<dbReference type="EMBL" id="ALPT02000059">
    <property type="protein sequence ID" value="KGA96473.1"/>
    <property type="molecule type" value="Genomic_DNA"/>
</dbReference>
<feature type="domain" description="NADH:flavin oxidoreductase/NADH oxidase N-terminal" evidence="3">
    <location>
        <begin position="8"/>
        <end position="337"/>
    </location>
</feature>
<dbReference type="GO" id="GO:0010181">
    <property type="term" value="F:FMN binding"/>
    <property type="evidence" value="ECO:0007669"/>
    <property type="project" value="InterPro"/>
</dbReference>
<evidence type="ECO:0000256" key="1">
    <source>
        <dbReference type="ARBA" id="ARBA00022630"/>
    </source>
</evidence>
<dbReference type="Proteomes" id="UP000002754">
    <property type="component" value="Unassembled WGS sequence"/>
</dbReference>
<keyword evidence="2" id="KW-0560">Oxidoreductase</keyword>
<dbReference type="InterPro" id="IPR051799">
    <property type="entry name" value="NADH_flavin_oxidoreductase"/>
</dbReference>
<evidence type="ECO:0000313" key="6">
    <source>
        <dbReference type="Proteomes" id="UP000002754"/>
    </source>
</evidence>
<evidence type="ECO:0000313" key="4">
    <source>
        <dbReference type="EMBL" id="KGA96473.1"/>
    </source>
</evidence>
<dbReference type="SUPFAM" id="SSF51395">
    <property type="entry name" value="FMN-linked oxidoreductases"/>
    <property type="match status" value="1"/>
</dbReference>
<evidence type="ECO:0000313" key="7">
    <source>
        <dbReference type="Proteomes" id="UP000297014"/>
    </source>
</evidence>
<keyword evidence="6" id="KW-1185">Reference proteome</keyword>
<dbReference type="PANTHER" id="PTHR43656:SF2">
    <property type="entry name" value="BINDING OXIDOREDUCTASE, PUTATIVE (AFU_ORTHOLOGUE AFUA_2G08260)-RELATED"/>
    <property type="match status" value="1"/>
</dbReference>
<dbReference type="RefSeq" id="WP_003320457.1">
    <property type="nucleotide sequence ID" value="NZ_ALPT02000059.1"/>
</dbReference>
<evidence type="ECO:0000256" key="2">
    <source>
        <dbReference type="ARBA" id="ARBA00023002"/>
    </source>
</evidence>
<dbReference type="InterPro" id="IPR001155">
    <property type="entry name" value="OxRdtase_FMN_N"/>
</dbReference>
<dbReference type="EMBL" id="JALP01000105">
    <property type="protein sequence ID" value="THG90904.1"/>
    <property type="molecule type" value="Genomic_DNA"/>
</dbReference>
<organism evidence="4 6">
    <name type="scientific">Alkalihalobacillus alcalophilus ATCC 27647 = CGMCC 1.3604</name>
    <dbReference type="NCBI Taxonomy" id="1218173"/>
    <lineage>
        <taxon>Bacteria</taxon>
        <taxon>Bacillati</taxon>
        <taxon>Bacillota</taxon>
        <taxon>Bacilli</taxon>
        <taxon>Bacillales</taxon>
        <taxon>Bacillaceae</taxon>
        <taxon>Alkalihalobacillus</taxon>
    </lineage>
</organism>
<name>A0A094WKI6_ALKAL</name>
<dbReference type="GO" id="GO:0016491">
    <property type="term" value="F:oxidoreductase activity"/>
    <property type="evidence" value="ECO:0007669"/>
    <property type="project" value="UniProtKB-KW"/>
</dbReference>
<dbReference type="eggNOG" id="COG1902">
    <property type="taxonomic scope" value="Bacteria"/>
</dbReference>
<accession>A0A094WKI6</accession>
<proteinExistence type="predicted"/>
<sequence>MNQKYQPLFDRYTLPNGIELKNRLALAPMTHYSSNDDGTMSDAELIYIKERSKDFGLIITACANVMENGKAFVGQPGIFSDELLPSLKKWAKTIQDEGAKAVVQIHHGGRQCPTKLVPNGDVVSASDYFEEDKQIARALTNEEIEDIIVGFGEATRRAIEAGFDGVEIHGANTYLIQQFYSPYTNHRTDKWGGSREKRMAFPLAVVDACQKAIEKFAKKPFILGYRFSPEEPSTPGLTMADTFQLVDTLADKELDYLHISLADVQSTPHRDADPNKTRIELINELINGRVPFMAVGQINSPDEALAVRNQGIPLLALGRELLIEPRWADKIQNGHENEIEYALKINEKDKYALPENLWNIILKREGWVPLSR</sequence>
<dbReference type="Gene3D" id="3.20.20.70">
    <property type="entry name" value="Aldolase class I"/>
    <property type="match status" value="1"/>
</dbReference>
<reference evidence="4 6" key="1">
    <citation type="journal article" date="2014" name="Genome Announc.">
        <title>Draft Genome Sequence of Bacillus alcalophilus AV1934, a Classic Alkaliphile Isolated from Human Feces in 1934.</title>
        <authorList>
            <person name="Attie O."/>
            <person name="Jayaprakash A."/>
            <person name="Shah H."/>
            <person name="Paulsen I.T."/>
            <person name="Morino M."/>
            <person name="Takahashi Y."/>
            <person name="Narumi I."/>
            <person name="Sachidanandam R."/>
            <person name="Satoh K."/>
            <person name="Ito M."/>
            <person name="Krulwich T.A."/>
        </authorList>
    </citation>
    <scope>NUCLEOTIDE SEQUENCE [LARGE SCALE GENOMIC DNA]</scope>
    <source>
        <strain evidence="4 6">AV1934</strain>
    </source>
</reference>
<dbReference type="Pfam" id="PF00724">
    <property type="entry name" value="Oxidored_FMN"/>
    <property type="match status" value="1"/>
</dbReference>
<dbReference type="InterPro" id="IPR013785">
    <property type="entry name" value="Aldolase_TIM"/>
</dbReference>
<dbReference type="STRING" id="1218173.BALCAV_0215865"/>
<evidence type="ECO:0000259" key="3">
    <source>
        <dbReference type="Pfam" id="PF00724"/>
    </source>
</evidence>
<reference evidence="5 7" key="2">
    <citation type="submission" date="2014-01" db="EMBL/GenBank/DDBJ databases">
        <title>Draft genome sequencing of Bacillus alcalophilus CGMCC 1.3604.</title>
        <authorList>
            <person name="Yang J."/>
            <person name="Diao L."/>
            <person name="Yang S."/>
        </authorList>
    </citation>
    <scope>NUCLEOTIDE SEQUENCE [LARGE SCALE GENOMIC DNA]</scope>
    <source>
        <strain evidence="5 7">CGMCC 1.3604</strain>
    </source>
</reference>
<dbReference type="AlphaFoldDB" id="A0A094WKI6"/>
<dbReference type="PANTHER" id="PTHR43656">
    <property type="entry name" value="BINDING OXIDOREDUCTASE, PUTATIVE (AFU_ORTHOLOGUE AFUA_2G08260)-RELATED"/>
    <property type="match status" value="1"/>
</dbReference>
<gene>
    <name evidence="5" type="ORF">AJ85_08190</name>
    <name evidence="4" type="ORF">BALCAV_0215865</name>
</gene>
<keyword evidence="1" id="KW-0285">Flavoprotein</keyword>
<protein>
    <submittedName>
        <fullName evidence="4">NADH-dependent flavin oxidoreductase</fullName>
    </submittedName>
</protein>
<dbReference type="CDD" id="cd04735">
    <property type="entry name" value="OYE_like_4_FMN"/>
    <property type="match status" value="1"/>
</dbReference>
<evidence type="ECO:0000313" key="5">
    <source>
        <dbReference type="EMBL" id="THG90904.1"/>
    </source>
</evidence>